<keyword evidence="1" id="KW-0472">Membrane</keyword>
<name>A0A2M8W6V6_9MICO</name>
<comment type="caution">
    <text evidence="3">The sequence shown here is derived from an EMBL/GenBank/DDBJ whole genome shotgun (WGS) entry which is preliminary data.</text>
</comment>
<sequence>MAQRVSGWVGWVWFGGLAMFIAGVWNFFYGLAAVLGPDKRYLVSDAQLLVFNQQGWGWAHLIFGVIIAVVGLCVLTGQAWARLTAVVLITLNLITQFLYLPAQPWWSVIVIVLDVFVLWALIVHGDEAEAV</sequence>
<feature type="transmembrane region" description="Helical" evidence="1">
    <location>
        <begin position="80"/>
        <end position="99"/>
    </location>
</feature>
<feature type="transmembrane region" description="Helical" evidence="1">
    <location>
        <begin position="12"/>
        <end position="35"/>
    </location>
</feature>
<dbReference type="AlphaFoldDB" id="A0A2M8W6V6"/>
<dbReference type="OrthoDB" id="4482242at2"/>
<evidence type="ECO:0000259" key="2">
    <source>
        <dbReference type="Pfam" id="PF23636"/>
    </source>
</evidence>
<dbReference type="Pfam" id="PF23636">
    <property type="entry name" value="DUF7144"/>
    <property type="match status" value="1"/>
</dbReference>
<accession>A0A2M8W6V6</accession>
<keyword evidence="4" id="KW-1185">Reference proteome</keyword>
<dbReference type="InterPro" id="IPR055568">
    <property type="entry name" value="DUF7144"/>
</dbReference>
<feature type="transmembrane region" description="Helical" evidence="1">
    <location>
        <begin position="55"/>
        <end position="75"/>
    </location>
</feature>
<keyword evidence="1" id="KW-1133">Transmembrane helix</keyword>
<dbReference type="EMBL" id="PGTZ01000010">
    <property type="protein sequence ID" value="PJI86661.1"/>
    <property type="molecule type" value="Genomic_DNA"/>
</dbReference>
<evidence type="ECO:0000256" key="1">
    <source>
        <dbReference type="SAM" id="Phobius"/>
    </source>
</evidence>
<feature type="transmembrane region" description="Helical" evidence="1">
    <location>
        <begin position="105"/>
        <end position="123"/>
    </location>
</feature>
<dbReference type="Proteomes" id="UP000231586">
    <property type="component" value="Unassembled WGS sequence"/>
</dbReference>
<reference evidence="3 4" key="1">
    <citation type="submission" date="2017-11" db="EMBL/GenBank/DDBJ databases">
        <title>Genomic Encyclopedia of Archaeal and Bacterial Type Strains, Phase II (KMG-II): From Individual Species to Whole Genera.</title>
        <authorList>
            <person name="Goeker M."/>
        </authorList>
    </citation>
    <scope>NUCLEOTIDE SEQUENCE [LARGE SCALE GENOMIC DNA]</scope>
    <source>
        <strain evidence="3 4">DSM 22413</strain>
    </source>
</reference>
<gene>
    <name evidence="3" type="ORF">CLV34_2581</name>
</gene>
<protein>
    <recommendedName>
        <fullName evidence="2">DUF7144 domain-containing protein</fullName>
    </recommendedName>
</protein>
<evidence type="ECO:0000313" key="3">
    <source>
        <dbReference type="EMBL" id="PJI86661.1"/>
    </source>
</evidence>
<proteinExistence type="predicted"/>
<feature type="domain" description="DUF7144" evidence="2">
    <location>
        <begin position="11"/>
        <end position="125"/>
    </location>
</feature>
<dbReference type="RefSeq" id="WP_100350694.1">
    <property type="nucleotide sequence ID" value="NZ_PGTZ01000010.1"/>
</dbReference>
<keyword evidence="1" id="KW-0812">Transmembrane</keyword>
<organism evidence="3 4">
    <name type="scientific">Luteimicrobium subarcticum</name>
    <dbReference type="NCBI Taxonomy" id="620910"/>
    <lineage>
        <taxon>Bacteria</taxon>
        <taxon>Bacillati</taxon>
        <taxon>Actinomycetota</taxon>
        <taxon>Actinomycetes</taxon>
        <taxon>Micrococcales</taxon>
        <taxon>Luteimicrobium</taxon>
    </lineage>
</organism>
<evidence type="ECO:0000313" key="4">
    <source>
        <dbReference type="Proteomes" id="UP000231586"/>
    </source>
</evidence>